<dbReference type="Proteomes" id="UP000253769">
    <property type="component" value="Unassembled WGS sequence"/>
</dbReference>
<dbReference type="GO" id="GO:0016787">
    <property type="term" value="F:hydrolase activity"/>
    <property type="evidence" value="ECO:0007669"/>
    <property type="project" value="UniProtKB-KW"/>
</dbReference>
<sequence>MTQPRSETTPLLTLNDPPPFTLLNPSSDTPLLLICDHASNFIPTRMHNLGLSPAQMEEHIAWDRGAADVVQLMSDRLGCRAMLANYSRLLIDVNRDPELDEPDLIPEQSDAQPIPANQNLSPEQRRERKLRISQPYHQEIRRQLNALTAYTPAPMLFSIHTFSPTMQACDKPRPWHAGMLWNRDPRIAKPLMAFLRRHEHLLIGDNEPYSGRDFAYSIDRHGHEQGFPNCAIEIRQDLLQTHEDCLWWADALAEGLSEILEQPSLHRIQFFD</sequence>
<feature type="compositionally biased region" description="Polar residues" evidence="1">
    <location>
        <begin position="109"/>
        <end position="122"/>
    </location>
</feature>
<gene>
    <name evidence="2" type="ORF">DV711_13855</name>
</gene>
<dbReference type="InterPro" id="IPR011227">
    <property type="entry name" value="UCP029730"/>
</dbReference>
<dbReference type="OrthoDB" id="9815326at2"/>
<dbReference type="SUPFAM" id="SSF53187">
    <property type="entry name" value="Zn-dependent exopeptidases"/>
    <property type="match status" value="1"/>
</dbReference>
<feature type="region of interest" description="Disordered" evidence="1">
    <location>
        <begin position="100"/>
        <end position="127"/>
    </location>
</feature>
<reference evidence="2 3" key="1">
    <citation type="submission" date="2018-07" db="EMBL/GenBank/DDBJ databases">
        <title>Motiliproteus coralliicola sp. nov., a bacterium isolated from Coral.</title>
        <authorList>
            <person name="Wang G."/>
        </authorList>
    </citation>
    <scope>NUCLEOTIDE SEQUENCE [LARGE SCALE GENOMIC DNA]</scope>
    <source>
        <strain evidence="2 3">C34</strain>
    </source>
</reference>
<accession>A0A369WE77</accession>
<proteinExistence type="predicted"/>
<name>A0A369WE77_9GAMM</name>
<dbReference type="RefSeq" id="WP_114696290.1">
    <property type="nucleotide sequence ID" value="NZ_QQOH01000003.1"/>
</dbReference>
<evidence type="ECO:0000313" key="3">
    <source>
        <dbReference type="Proteomes" id="UP000253769"/>
    </source>
</evidence>
<keyword evidence="2" id="KW-0378">Hydrolase</keyword>
<evidence type="ECO:0000313" key="2">
    <source>
        <dbReference type="EMBL" id="RDE19947.1"/>
    </source>
</evidence>
<organism evidence="2 3">
    <name type="scientific">Motiliproteus coralliicola</name>
    <dbReference type="NCBI Taxonomy" id="2283196"/>
    <lineage>
        <taxon>Bacteria</taxon>
        <taxon>Pseudomonadati</taxon>
        <taxon>Pseudomonadota</taxon>
        <taxon>Gammaproteobacteria</taxon>
        <taxon>Oceanospirillales</taxon>
        <taxon>Oceanospirillaceae</taxon>
        <taxon>Motiliproteus</taxon>
    </lineage>
</organism>
<dbReference type="Pfam" id="PF05013">
    <property type="entry name" value="FGase"/>
    <property type="match status" value="1"/>
</dbReference>
<dbReference type="Gene3D" id="3.40.630.40">
    <property type="entry name" value="Zn-dependent exopeptidases"/>
    <property type="match status" value="1"/>
</dbReference>
<dbReference type="InterPro" id="IPR007709">
    <property type="entry name" value="N-FG_amidohydro"/>
</dbReference>
<comment type="caution">
    <text evidence="2">The sequence shown here is derived from an EMBL/GenBank/DDBJ whole genome shotgun (WGS) entry which is preliminary data.</text>
</comment>
<protein>
    <submittedName>
        <fullName evidence="2">N-formylglutamate amidohydrolase</fullName>
    </submittedName>
</protein>
<dbReference type="PIRSF" id="PIRSF029730">
    <property type="entry name" value="UCP029730"/>
    <property type="match status" value="1"/>
</dbReference>
<evidence type="ECO:0000256" key="1">
    <source>
        <dbReference type="SAM" id="MobiDB-lite"/>
    </source>
</evidence>
<keyword evidence="3" id="KW-1185">Reference proteome</keyword>
<dbReference type="AlphaFoldDB" id="A0A369WE77"/>
<dbReference type="EMBL" id="QQOH01000003">
    <property type="protein sequence ID" value="RDE19947.1"/>
    <property type="molecule type" value="Genomic_DNA"/>
</dbReference>